<evidence type="ECO:0000256" key="1">
    <source>
        <dbReference type="ARBA" id="ARBA00007227"/>
    </source>
</evidence>
<dbReference type="SUPFAM" id="SSF47413">
    <property type="entry name" value="lambda repressor-like DNA-binding domains"/>
    <property type="match status" value="1"/>
</dbReference>
<proteinExistence type="inferred from homology"/>
<dbReference type="Gene3D" id="1.10.10.2910">
    <property type="match status" value="1"/>
</dbReference>
<name>A0ABZ2U3A3_9ACTN</name>
<evidence type="ECO:0000313" key="3">
    <source>
        <dbReference type="EMBL" id="WYY08166.1"/>
    </source>
</evidence>
<dbReference type="EMBL" id="CP136137">
    <property type="protein sequence ID" value="WYY08166.1"/>
    <property type="molecule type" value="Genomic_DNA"/>
</dbReference>
<evidence type="ECO:0000259" key="2">
    <source>
        <dbReference type="PROSITE" id="PS50943"/>
    </source>
</evidence>
<feature type="domain" description="HTH cro/C1-type" evidence="2">
    <location>
        <begin position="8"/>
        <end position="62"/>
    </location>
</feature>
<dbReference type="RefSeq" id="WP_066166865.1">
    <property type="nucleotide sequence ID" value="NZ_CP136137.1"/>
</dbReference>
<dbReference type="Gene3D" id="1.10.260.40">
    <property type="entry name" value="lambda repressor-like DNA-binding domains"/>
    <property type="match status" value="1"/>
</dbReference>
<gene>
    <name evidence="3" type="ORF">RVF87_03540</name>
</gene>
<accession>A0ABZ2U3A3</accession>
<dbReference type="InterPro" id="IPR010359">
    <property type="entry name" value="IrrE_HExxH"/>
</dbReference>
<comment type="similarity">
    <text evidence="1">Belongs to the short-chain fatty acyl-CoA assimilation regulator (ScfR) family.</text>
</comment>
<protein>
    <submittedName>
        <fullName evidence="3">XRE family transcriptional regulator</fullName>
    </submittedName>
</protein>
<dbReference type="Proteomes" id="UP001479933">
    <property type="component" value="Chromosome"/>
</dbReference>
<dbReference type="Pfam" id="PF01381">
    <property type="entry name" value="HTH_3"/>
    <property type="match status" value="1"/>
</dbReference>
<dbReference type="SMART" id="SM00530">
    <property type="entry name" value="HTH_XRE"/>
    <property type="match status" value="1"/>
</dbReference>
<dbReference type="InterPro" id="IPR010982">
    <property type="entry name" value="Lambda_DNA-bd_dom_sf"/>
</dbReference>
<dbReference type="PROSITE" id="PS50943">
    <property type="entry name" value="HTH_CROC1"/>
    <property type="match status" value="1"/>
</dbReference>
<dbReference type="CDD" id="cd00093">
    <property type="entry name" value="HTH_XRE"/>
    <property type="match status" value="1"/>
</dbReference>
<reference evidence="3 4" key="1">
    <citation type="journal article" date="2023" name="Virus Evol.">
        <title>Computational host range prediction-The good, the bad, and the ugly.</title>
        <authorList>
            <person name="Howell A.A."/>
            <person name="Versoza C.J."/>
            <person name="Pfeifer S.P."/>
        </authorList>
    </citation>
    <scope>NUCLEOTIDE SEQUENCE [LARGE SCALE GENOMIC DNA]</scope>
    <source>
        <strain evidence="3 4">1610/1b</strain>
    </source>
</reference>
<dbReference type="Pfam" id="PF06114">
    <property type="entry name" value="Peptidase_M78"/>
    <property type="match status" value="1"/>
</dbReference>
<dbReference type="InterPro" id="IPR001387">
    <property type="entry name" value="Cro/C1-type_HTH"/>
</dbReference>
<keyword evidence="4" id="KW-1185">Reference proteome</keyword>
<organism evidence="3 4">
    <name type="scientific">Gordonia hydrophobica</name>
    <dbReference type="NCBI Taxonomy" id="40516"/>
    <lineage>
        <taxon>Bacteria</taxon>
        <taxon>Bacillati</taxon>
        <taxon>Actinomycetota</taxon>
        <taxon>Actinomycetes</taxon>
        <taxon>Mycobacteriales</taxon>
        <taxon>Gordoniaceae</taxon>
        <taxon>Gordonia</taxon>
    </lineage>
</organism>
<dbReference type="PANTHER" id="PTHR43236:SF1">
    <property type="entry name" value="BLL7220 PROTEIN"/>
    <property type="match status" value="1"/>
</dbReference>
<sequence length="344" mass="38627">MSRLGGLIETLRIARGWTQTELAARSGVRQVTISRYEHGLREPDDAALRSLAAAFKVSKEFLEHGQRRKAALAVDVHMRRRATAKAGVWRQYEARLNEYRLHASRLFEEVSLQAEQIVPHFDGEDPEAAARMVRMQWRLPVGPVRSLVAWLEAAGCLVITEDFGTSRLDGLSQWIDDHPVMLINSAMPTDRQRWTLAHELGHLVLHNEYVDGDVEADADAFAAAFLMPTEMIRTSLTKPTLGRLIDLKQEWGVSIAALIQRARSLGTITDAERTRLFKMLSAKGYRIDEPGSDRIPPEVPRLREHLRLALESRGHGDKDIAAIVGYASARDNTLLPAPKRLRAV</sequence>
<dbReference type="PANTHER" id="PTHR43236">
    <property type="entry name" value="ANTITOXIN HIGA1"/>
    <property type="match status" value="1"/>
</dbReference>
<evidence type="ECO:0000313" key="4">
    <source>
        <dbReference type="Proteomes" id="UP001479933"/>
    </source>
</evidence>
<dbReference type="InterPro" id="IPR052345">
    <property type="entry name" value="Rad_response_metalloprotease"/>
</dbReference>